<dbReference type="PANTHER" id="PTHR14094:SF9">
    <property type="entry name" value="SIGNAL RECOGNITION PARTICLE SUBUNIT SRP72"/>
    <property type="match status" value="1"/>
</dbReference>
<comment type="subcellular location">
    <subcellularLocation>
        <location evidence="2">Cytoplasm</location>
    </subcellularLocation>
    <subcellularLocation>
        <location evidence="1">Endoplasmic reticulum</location>
    </subcellularLocation>
</comment>
<dbReference type="Pfam" id="PF08492">
    <property type="entry name" value="SRP72"/>
    <property type="match status" value="1"/>
</dbReference>
<evidence type="ECO:0000313" key="8">
    <source>
        <dbReference type="EMBL" id="QQP51923.1"/>
    </source>
</evidence>
<feature type="non-terminal residue" evidence="8">
    <location>
        <position position="98"/>
    </location>
</feature>
<name>A0A7T8KA98_CALRO</name>
<organism evidence="8 9">
    <name type="scientific">Caligus rogercresseyi</name>
    <name type="common">Sea louse</name>
    <dbReference type="NCBI Taxonomy" id="217165"/>
    <lineage>
        <taxon>Eukaryota</taxon>
        <taxon>Metazoa</taxon>
        <taxon>Ecdysozoa</taxon>
        <taxon>Arthropoda</taxon>
        <taxon>Crustacea</taxon>
        <taxon>Multicrustacea</taxon>
        <taxon>Hexanauplia</taxon>
        <taxon>Copepoda</taxon>
        <taxon>Siphonostomatoida</taxon>
        <taxon>Caligidae</taxon>
        <taxon>Caligus</taxon>
    </lineage>
</organism>
<dbReference type="InterPro" id="IPR026270">
    <property type="entry name" value="SRP72"/>
</dbReference>
<feature type="compositionally biased region" description="Basic and acidic residues" evidence="6">
    <location>
        <begin position="18"/>
        <end position="29"/>
    </location>
</feature>
<keyword evidence="4" id="KW-0256">Endoplasmic reticulum</keyword>
<gene>
    <name evidence="8" type="ORF">FKW44_013419</name>
</gene>
<feature type="domain" description="Signal recognition particle SRP72 subunit RNA-binding" evidence="7">
    <location>
        <begin position="26"/>
        <end position="60"/>
    </location>
</feature>
<evidence type="ECO:0000256" key="6">
    <source>
        <dbReference type="SAM" id="MobiDB-lite"/>
    </source>
</evidence>
<dbReference type="PANTHER" id="PTHR14094">
    <property type="entry name" value="SIGNAL RECOGNITION PARTICLE 72"/>
    <property type="match status" value="1"/>
</dbReference>
<proteinExistence type="predicted"/>
<keyword evidence="3" id="KW-0963">Cytoplasm</keyword>
<evidence type="ECO:0000256" key="5">
    <source>
        <dbReference type="ARBA" id="ARBA00023274"/>
    </source>
</evidence>
<evidence type="ECO:0000259" key="7">
    <source>
        <dbReference type="Pfam" id="PF08492"/>
    </source>
</evidence>
<feature type="region of interest" description="Disordered" evidence="6">
    <location>
        <begin position="1"/>
        <end position="30"/>
    </location>
</feature>
<dbReference type="OrthoDB" id="5421607at2759"/>
<evidence type="ECO:0000313" key="9">
    <source>
        <dbReference type="Proteomes" id="UP000595437"/>
    </source>
</evidence>
<dbReference type="AlphaFoldDB" id="A0A7T8KA98"/>
<feature type="compositionally biased region" description="Polar residues" evidence="6">
    <location>
        <begin position="74"/>
        <end position="98"/>
    </location>
</feature>
<dbReference type="GO" id="GO:0008312">
    <property type="term" value="F:7S RNA binding"/>
    <property type="evidence" value="ECO:0007669"/>
    <property type="project" value="InterPro"/>
</dbReference>
<evidence type="ECO:0000256" key="2">
    <source>
        <dbReference type="ARBA" id="ARBA00004496"/>
    </source>
</evidence>
<feature type="region of interest" description="Disordered" evidence="6">
    <location>
        <begin position="66"/>
        <end position="98"/>
    </location>
</feature>
<reference evidence="9" key="1">
    <citation type="submission" date="2021-01" db="EMBL/GenBank/DDBJ databases">
        <title>Caligus Genome Assembly.</title>
        <authorList>
            <person name="Gallardo-Escarate C."/>
        </authorList>
    </citation>
    <scope>NUCLEOTIDE SEQUENCE [LARGE SCALE GENOMIC DNA]</scope>
</reference>
<sequence>FFGGSKKVPRVSGLPSTDKSRKENGDLVEKKKKLPMNYDLNVEPDPERWIPKRECIVFRKHLKRERRKKAEKFTGTQGDNCDYTSKKATPKSINNKTF</sequence>
<evidence type="ECO:0000256" key="4">
    <source>
        <dbReference type="ARBA" id="ARBA00022824"/>
    </source>
</evidence>
<evidence type="ECO:0000256" key="3">
    <source>
        <dbReference type="ARBA" id="ARBA00022490"/>
    </source>
</evidence>
<dbReference type="Proteomes" id="UP000595437">
    <property type="component" value="Chromosome 8"/>
</dbReference>
<accession>A0A7T8KA98</accession>
<keyword evidence="5" id="KW-0687">Ribonucleoprotein</keyword>
<dbReference type="EMBL" id="CP045897">
    <property type="protein sequence ID" value="QQP51923.1"/>
    <property type="molecule type" value="Genomic_DNA"/>
</dbReference>
<evidence type="ECO:0000256" key="1">
    <source>
        <dbReference type="ARBA" id="ARBA00004240"/>
    </source>
</evidence>
<dbReference type="GO" id="GO:0043022">
    <property type="term" value="F:ribosome binding"/>
    <property type="evidence" value="ECO:0007669"/>
    <property type="project" value="TreeGrafter"/>
</dbReference>
<keyword evidence="9" id="KW-1185">Reference proteome</keyword>
<dbReference type="GO" id="GO:0005783">
    <property type="term" value="C:endoplasmic reticulum"/>
    <property type="evidence" value="ECO:0007669"/>
    <property type="project" value="UniProtKB-SubCell"/>
</dbReference>
<dbReference type="GO" id="GO:0005786">
    <property type="term" value="C:signal recognition particle, endoplasmic reticulum targeting"/>
    <property type="evidence" value="ECO:0007669"/>
    <property type="project" value="TreeGrafter"/>
</dbReference>
<dbReference type="InterPro" id="IPR013699">
    <property type="entry name" value="Signal_recog_part_SRP72_RNA-bd"/>
</dbReference>
<dbReference type="GO" id="GO:0006614">
    <property type="term" value="P:SRP-dependent cotranslational protein targeting to membrane"/>
    <property type="evidence" value="ECO:0007669"/>
    <property type="project" value="InterPro"/>
</dbReference>
<protein>
    <submittedName>
        <fullName evidence="8">Signal recognition particle subunit SRP72</fullName>
    </submittedName>
</protein>